<evidence type="ECO:0000256" key="7">
    <source>
        <dbReference type="ARBA" id="ARBA00023159"/>
    </source>
</evidence>
<evidence type="ECO:0000256" key="2">
    <source>
        <dbReference type="ARBA" id="ARBA00008711"/>
    </source>
</evidence>
<keyword evidence="4 13" id="KW-0489">Methyltransferase</keyword>
<dbReference type="AlphaFoldDB" id="M4VGU0"/>
<dbReference type="InterPro" id="IPR014048">
    <property type="entry name" value="MethylDNA_cys_MeTrfase_DNA-bd"/>
</dbReference>
<dbReference type="Pfam" id="PF02870">
    <property type="entry name" value="Methyltransf_1N"/>
    <property type="match status" value="1"/>
</dbReference>
<sequence length="349" mass="39203">MMHKGQQKEYYQAFAERNSQYDGIFFAGIKTTGIFCRPTCSARKPKPENCEFFTTIQDAMLAGYRACKRCHPLSVTGTPPDLIQSLINAVENEPEKRWKDTDISRLGLHPSTARRQFKKRYGMTFVAYARARRMGLALKSIRAGEKIIHAQIDAAYESGSGFRDAFTKILGDAPARAKNKNILKAEWLDTPLGAMIAIADEDGLYLLEFTDRRGLEREIEKMRRSLNAAIIPGTSPILKALKQELRAYFSGTLKTFRTPLKLNGSNFQQSVLSALISIPYGQTRSYKQQAIALKQPDAIRAIARANGMNQLAIIIPCHRVLGHDGKLVGYSGGLARKKWLIEHEQKHSR</sequence>
<feature type="active site" description="Nucleophile; methyl group acceptor from methylphosphotriester" evidence="10">
    <location>
        <position position="36"/>
    </location>
</feature>
<dbReference type="CDD" id="cd06445">
    <property type="entry name" value="ATase"/>
    <property type="match status" value="1"/>
</dbReference>
<reference evidence="13 14" key="1">
    <citation type="journal article" date="2013" name="ISME J.">
        <title>By their genes ye shall know them: genomic signatures of predatory bacteria.</title>
        <authorList>
            <person name="Pasternak Z."/>
            <person name="Pietrokovski S."/>
            <person name="Rotem O."/>
            <person name="Gophna U."/>
            <person name="Lurie-Weinberger M.N."/>
            <person name="Jurkevitch E."/>
        </authorList>
    </citation>
    <scope>NUCLEOTIDE SEQUENCE [LARGE SCALE GENOMIC DNA]</scope>
    <source>
        <strain evidence="13">EPB</strain>
    </source>
</reference>
<comment type="catalytic activity">
    <reaction evidence="1">
        <text>a 4-O-methyl-thymidine in DNA + L-cysteinyl-[protein] = a thymidine in DNA + S-methyl-L-cysteinyl-[protein]</text>
        <dbReference type="Rhea" id="RHEA:53428"/>
        <dbReference type="Rhea" id="RHEA-COMP:10131"/>
        <dbReference type="Rhea" id="RHEA-COMP:10132"/>
        <dbReference type="Rhea" id="RHEA-COMP:13555"/>
        <dbReference type="Rhea" id="RHEA-COMP:13556"/>
        <dbReference type="ChEBI" id="CHEBI:29950"/>
        <dbReference type="ChEBI" id="CHEBI:82612"/>
        <dbReference type="ChEBI" id="CHEBI:137386"/>
        <dbReference type="ChEBI" id="CHEBI:137387"/>
        <dbReference type="EC" id="2.1.1.63"/>
    </reaction>
</comment>
<dbReference type="EC" id="2.1.1.63" evidence="3"/>
<keyword evidence="6" id="KW-0227">DNA damage</keyword>
<dbReference type="InterPro" id="IPR008332">
    <property type="entry name" value="MethylG_MeTrfase_N"/>
</dbReference>
<keyword evidence="8" id="KW-0234">DNA repair</keyword>
<organism evidence="13 14">
    <name type="scientific">Micavibrio aeruginosavorus EPB</name>
    <dbReference type="NCBI Taxonomy" id="349215"/>
    <lineage>
        <taxon>Bacteria</taxon>
        <taxon>Pseudomonadati</taxon>
        <taxon>Bdellovibrionota</taxon>
        <taxon>Bdellovibrionia</taxon>
        <taxon>Bdellovibrionales</taxon>
        <taxon>Pseudobdellovibrionaceae</taxon>
        <taxon>Micavibrio</taxon>
    </lineage>
</organism>
<dbReference type="RefSeq" id="WP_015466828.1">
    <property type="nucleotide sequence ID" value="NC_020812.1"/>
</dbReference>
<dbReference type="SUPFAM" id="SSF57884">
    <property type="entry name" value="Ada DNA repair protein, N-terminal domain (N-Ada 10)"/>
    <property type="match status" value="1"/>
</dbReference>
<dbReference type="GO" id="GO:0043565">
    <property type="term" value="F:sequence-specific DNA binding"/>
    <property type="evidence" value="ECO:0007669"/>
    <property type="project" value="InterPro"/>
</dbReference>
<feature type="binding site" evidence="11">
    <location>
        <position position="40"/>
    </location>
    <ligand>
        <name>Zn(2+)</name>
        <dbReference type="ChEBI" id="CHEBI:29105"/>
    </ligand>
</feature>
<keyword evidence="7" id="KW-0010">Activator</keyword>
<dbReference type="GO" id="GO:0003908">
    <property type="term" value="F:methylated-DNA-[protein]-cysteine S-methyltransferase activity"/>
    <property type="evidence" value="ECO:0007669"/>
    <property type="project" value="UniProtKB-EC"/>
</dbReference>
<name>M4VGU0_9BACT</name>
<dbReference type="Gene3D" id="1.10.10.60">
    <property type="entry name" value="Homeodomain-like"/>
    <property type="match status" value="1"/>
</dbReference>
<dbReference type="GO" id="GO:0032259">
    <property type="term" value="P:methylation"/>
    <property type="evidence" value="ECO:0007669"/>
    <property type="project" value="UniProtKB-KW"/>
</dbReference>
<dbReference type="InterPro" id="IPR016221">
    <property type="entry name" value="Bifunct_regulatory_prot_Ada"/>
</dbReference>
<dbReference type="InterPro" id="IPR036217">
    <property type="entry name" value="MethylDNA_cys_MeTrfase_DNAb"/>
</dbReference>
<dbReference type="InterPro" id="IPR035451">
    <property type="entry name" value="Ada-like_dom_sf"/>
</dbReference>
<dbReference type="InterPro" id="IPR004026">
    <property type="entry name" value="Ada_DNA_repair_Zn-bd"/>
</dbReference>
<comment type="cofactor">
    <cofactor evidence="11">
        <name>Zn(2+)</name>
        <dbReference type="ChEBI" id="CHEBI:29105"/>
    </cofactor>
    <text evidence="11">Binds 1 zinc ion per subunit.</text>
</comment>
<proteinExistence type="inferred from homology"/>
<evidence type="ECO:0000313" key="14">
    <source>
        <dbReference type="Proteomes" id="UP000011932"/>
    </source>
</evidence>
<dbReference type="Pfam" id="PF01035">
    <property type="entry name" value="DNA_binding_1"/>
    <property type="match status" value="1"/>
</dbReference>
<dbReference type="InterPro" id="IPR036388">
    <property type="entry name" value="WH-like_DNA-bd_sf"/>
</dbReference>
<dbReference type="InterPro" id="IPR018060">
    <property type="entry name" value="HTH_AraC"/>
</dbReference>
<dbReference type="InterPro" id="IPR036631">
    <property type="entry name" value="MGMT_N_sf"/>
</dbReference>
<dbReference type="OrthoDB" id="9802228at2"/>
<gene>
    <name evidence="13" type="ORF">A11S_444</name>
</gene>
<accession>M4VGU0</accession>
<dbReference type="HOGENOM" id="CLU_000445_52_0_5"/>
<evidence type="ECO:0000256" key="11">
    <source>
        <dbReference type="PIRSR" id="PIRSR000409-3"/>
    </source>
</evidence>
<evidence type="ECO:0000256" key="8">
    <source>
        <dbReference type="ARBA" id="ARBA00023204"/>
    </source>
</evidence>
<dbReference type="Pfam" id="PF12833">
    <property type="entry name" value="HTH_18"/>
    <property type="match status" value="1"/>
</dbReference>
<dbReference type="SMART" id="SM00342">
    <property type="entry name" value="HTH_ARAC"/>
    <property type="match status" value="1"/>
</dbReference>
<dbReference type="GO" id="GO:0006281">
    <property type="term" value="P:DNA repair"/>
    <property type="evidence" value="ECO:0007669"/>
    <property type="project" value="UniProtKB-KW"/>
</dbReference>
<dbReference type="Gene3D" id="3.40.10.10">
    <property type="entry name" value="DNA Methylphosphotriester Repair Domain"/>
    <property type="match status" value="1"/>
</dbReference>
<dbReference type="SUPFAM" id="SSF53155">
    <property type="entry name" value="Methylated DNA-protein cysteine methyltransferase domain"/>
    <property type="match status" value="1"/>
</dbReference>
<dbReference type="PROSITE" id="PS00374">
    <property type="entry name" value="MGMT"/>
    <property type="match status" value="1"/>
</dbReference>
<feature type="domain" description="HTH araC/xylS-type" evidence="12">
    <location>
        <begin position="106"/>
        <end position="180"/>
    </location>
</feature>
<dbReference type="Pfam" id="PF02805">
    <property type="entry name" value="Ada_Zn_binding"/>
    <property type="match status" value="1"/>
</dbReference>
<comment type="similarity">
    <text evidence="2">Belongs to the MGMT family.</text>
</comment>
<dbReference type="Gene3D" id="3.30.160.70">
    <property type="entry name" value="Methylated DNA-protein cysteine methyltransferase domain"/>
    <property type="match status" value="1"/>
</dbReference>
<dbReference type="SUPFAM" id="SSF46767">
    <property type="entry name" value="Methylated DNA-protein cysteine methyltransferase, C-terminal domain"/>
    <property type="match status" value="1"/>
</dbReference>
<feature type="binding site" evidence="11">
    <location>
        <position position="36"/>
    </location>
    <ligand>
        <name>Zn(2+)</name>
        <dbReference type="ChEBI" id="CHEBI:29105"/>
    </ligand>
</feature>
<dbReference type="InterPro" id="IPR001497">
    <property type="entry name" value="MethylDNA_cys_MeTrfase_AS"/>
</dbReference>
<dbReference type="NCBIfam" id="TIGR00589">
    <property type="entry name" value="ogt"/>
    <property type="match status" value="1"/>
</dbReference>
<dbReference type="KEGG" id="man:A11S_444"/>
<dbReference type="Gene3D" id="1.10.10.10">
    <property type="entry name" value="Winged helix-like DNA-binding domain superfamily/Winged helix DNA-binding domain"/>
    <property type="match status" value="1"/>
</dbReference>
<evidence type="ECO:0000256" key="1">
    <source>
        <dbReference type="ARBA" id="ARBA00001286"/>
    </source>
</evidence>
<keyword evidence="11" id="KW-0479">Metal-binding</keyword>
<dbReference type="PANTHER" id="PTHR10815">
    <property type="entry name" value="METHYLATED-DNA--PROTEIN-CYSTEINE METHYLTRANSFERASE"/>
    <property type="match status" value="1"/>
</dbReference>
<feature type="binding site" evidence="11">
    <location>
        <position position="67"/>
    </location>
    <ligand>
        <name>Zn(2+)</name>
        <dbReference type="ChEBI" id="CHEBI:29105"/>
    </ligand>
</feature>
<keyword evidence="5 13" id="KW-0808">Transferase</keyword>
<evidence type="ECO:0000256" key="3">
    <source>
        <dbReference type="ARBA" id="ARBA00011918"/>
    </source>
</evidence>
<dbReference type="STRING" id="349215.A11S_444"/>
<evidence type="ECO:0000256" key="10">
    <source>
        <dbReference type="PIRSR" id="PIRSR000409-1"/>
    </source>
</evidence>
<protein>
    <recommendedName>
        <fullName evidence="3">methylated-DNA--[protein]-cysteine S-methyltransferase</fullName>
        <ecNumber evidence="3">2.1.1.63</ecNumber>
    </recommendedName>
</protein>
<dbReference type="PATRIC" id="fig|349215.9.peg.432"/>
<dbReference type="PANTHER" id="PTHR10815:SF5">
    <property type="entry name" value="METHYLATED-DNA--PROTEIN-CYSTEINE METHYLTRANSFERASE"/>
    <property type="match status" value="1"/>
</dbReference>
<dbReference type="Proteomes" id="UP000011932">
    <property type="component" value="Chromosome"/>
</dbReference>
<dbReference type="GO" id="GO:0008270">
    <property type="term" value="F:zinc ion binding"/>
    <property type="evidence" value="ECO:0007669"/>
    <property type="project" value="InterPro"/>
</dbReference>
<dbReference type="FunFam" id="1.10.10.10:FF:000214">
    <property type="entry name" value="Methylated-DNA--protein-cysteine methyltransferase"/>
    <property type="match status" value="1"/>
</dbReference>
<evidence type="ECO:0000256" key="4">
    <source>
        <dbReference type="ARBA" id="ARBA00022603"/>
    </source>
</evidence>
<dbReference type="EMBL" id="CP003538">
    <property type="protein sequence ID" value="AGH97271.1"/>
    <property type="molecule type" value="Genomic_DNA"/>
</dbReference>
<evidence type="ECO:0000256" key="6">
    <source>
        <dbReference type="ARBA" id="ARBA00022763"/>
    </source>
</evidence>
<evidence type="ECO:0000313" key="13">
    <source>
        <dbReference type="EMBL" id="AGH97271.1"/>
    </source>
</evidence>
<comment type="catalytic activity">
    <reaction evidence="9">
        <text>a 6-O-methyl-2'-deoxyguanosine in DNA + L-cysteinyl-[protein] = S-methyl-L-cysteinyl-[protein] + a 2'-deoxyguanosine in DNA</text>
        <dbReference type="Rhea" id="RHEA:24000"/>
        <dbReference type="Rhea" id="RHEA-COMP:10131"/>
        <dbReference type="Rhea" id="RHEA-COMP:10132"/>
        <dbReference type="Rhea" id="RHEA-COMP:11367"/>
        <dbReference type="Rhea" id="RHEA-COMP:11368"/>
        <dbReference type="ChEBI" id="CHEBI:29950"/>
        <dbReference type="ChEBI" id="CHEBI:82612"/>
        <dbReference type="ChEBI" id="CHEBI:85445"/>
        <dbReference type="ChEBI" id="CHEBI:85448"/>
        <dbReference type="EC" id="2.1.1.63"/>
    </reaction>
</comment>
<keyword evidence="11" id="KW-0862">Zinc</keyword>
<dbReference type="PIRSF" id="PIRSF000409">
    <property type="entry name" value="Ada"/>
    <property type="match status" value="1"/>
</dbReference>
<feature type="active site" description="Nucleophile; methyl group acceptor from either O6-methylguanine or O4-methylthymine" evidence="10">
    <location>
        <position position="317"/>
    </location>
</feature>
<feature type="binding site" evidence="11">
    <location>
        <position position="70"/>
    </location>
    <ligand>
        <name>Zn(2+)</name>
        <dbReference type="ChEBI" id="CHEBI:29105"/>
    </ligand>
</feature>
<dbReference type="PROSITE" id="PS01124">
    <property type="entry name" value="HTH_ARAC_FAMILY_2"/>
    <property type="match status" value="1"/>
</dbReference>
<evidence type="ECO:0000256" key="5">
    <source>
        <dbReference type="ARBA" id="ARBA00022679"/>
    </source>
</evidence>
<evidence type="ECO:0000259" key="12">
    <source>
        <dbReference type="PROSITE" id="PS01124"/>
    </source>
</evidence>
<dbReference type="GO" id="GO:0003700">
    <property type="term" value="F:DNA-binding transcription factor activity"/>
    <property type="evidence" value="ECO:0007669"/>
    <property type="project" value="InterPro"/>
</dbReference>
<evidence type="ECO:0000256" key="9">
    <source>
        <dbReference type="ARBA" id="ARBA00049348"/>
    </source>
</evidence>